<dbReference type="InterPro" id="IPR002925">
    <property type="entry name" value="Dienelactn_hydro"/>
</dbReference>
<proteinExistence type="predicted"/>
<comment type="caution">
    <text evidence="3">The sequence shown here is derived from an EMBL/GenBank/DDBJ whole genome shotgun (WGS) entry which is preliminary data.</text>
</comment>
<feature type="signal peptide" evidence="1">
    <location>
        <begin position="1"/>
        <end position="18"/>
    </location>
</feature>
<feature type="domain" description="Dienelactone hydrolase" evidence="2">
    <location>
        <begin position="42"/>
        <end position="85"/>
    </location>
</feature>
<accession>A0A9W6JJ97</accession>
<reference evidence="3" key="2">
    <citation type="submission" date="2023-01" db="EMBL/GenBank/DDBJ databases">
        <authorList>
            <person name="Sun Q."/>
            <person name="Evtushenko L."/>
        </authorList>
    </citation>
    <scope>NUCLEOTIDE SEQUENCE</scope>
    <source>
        <strain evidence="3">VKM B-2555</strain>
    </source>
</reference>
<gene>
    <name evidence="3" type="ORF">GCM10008171_20130</name>
</gene>
<keyword evidence="4" id="KW-1185">Reference proteome</keyword>
<name>A0A9W6JJ97_9HYPH</name>
<dbReference type="PANTHER" id="PTHR46623:SF6">
    <property type="entry name" value="ALPHA_BETA-HYDROLASES SUPERFAMILY PROTEIN"/>
    <property type="match status" value="1"/>
</dbReference>
<evidence type="ECO:0000313" key="4">
    <source>
        <dbReference type="Proteomes" id="UP001143364"/>
    </source>
</evidence>
<feature type="domain" description="Dienelactone hydrolase" evidence="2">
    <location>
        <begin position="97"/>
        <end position="225"/>
    </location>
</feature>
<dbReference type="Proteomes" id="UP001143364">
    <property type="component" value="Unassembled WGS sequence"/>
</dbReference>
<protein>
    <submittedName>
        <fullName evidence="3">Carboxymethylenebutenolidase</fullName>
    </submittedName>
</protein>
<dbReference type="PANTHER" id="PTHR46623">
    <property type="entry name" value="CARBOXYMETHYLENEBUTENOLIDASE-RELATED"/>
    <property type="match status" value="1"/>
</dbReference>
<reference evidence="3" key="1">
    <citation type="journal article" date="2014" name="Int. J. Syst. Evol. Microbiol.">
        <title>Complete genome sequence of Corynebacterium casei LMG S-19264T (=DSM 44701T), isolated from a smear-ripened cheese.</title>
        <authorList>
            <consortium name="US DOE Joint Genome Institute (JGI-PGF)"/>
            <person name="Walter F."/>
            <person name="Albersmeier A."/>
            <person name="Kalinowski J."/>
            <person name="Ruckert C."/>
        </authorList>
    </citation>
    <scope>NUCLEOTIDE SEQUENCE</scope>
    <source>
        <strain evidence="3">VKM B-2555</strain>
    </source>
</reference>
<evidence type="ECO:0000313" key="3">
    <source>
        <dbReference type="EMBL" id="GLK76759.1"/>
    </source>
</evidence>
<evidence type="ECO:0000259" key="2">
    <source>
        <dbReference type="Pfam" id="PF01738"/>
    </source>
</evidence>
<dbReference type="Pfam" id="PF01738">
    <property type="entry name" value="DLH"/>
    <property type="match status" value="2"/>
</dbReference>
<dbReference type="InterPro" id="IPR051049">
    <property type="entry name" value="Dienelactone_hydrolase-like"/>
</dbReference>
<dbReference type="GO" id="GO:0016787">
    <property type="term" value="F:hydrolase activity"/>
    <property type="evidence" value="ECO:0007669"/>
    <property type="project" value="InterPro"/>
</dbReference>
<organism evidence="3 4">
    <name type="scientific">Methylopila jiangsuensis</name>
    <dbReference type="NCBI Taxonomy" id="586230"/>
    <lineage>
        <taxon>Bacteria</taxon>
        <taxon>Pseudomonadati</taxon>
        <taxon>Pseudomonadota</taxon>
        <taxon>Alphaproteobacteria</taxon>
        <taxon>Hyphomicrobiales</taxon>
        <taxon>Methylopilaceae</taxon>
        <taxon>Methylopila</taxon>
    </lineage>
</organism>
<dbReference type="AlphaFoldDB" id="A0A9W6JJ97"/>
<sequence>MLAAALGFCALGAVAAGAAVVSPDDRRLETERVTAEQAGVAGLIARGKTETKRPAVLILPDVDGLTPHREDVARRLAVAGFLVLAVETPPADGDEALGRAVAYLAHHLESKGDVGVFGFGAGADGALRLAALTQVKAVVAYDGRGSEAVAERAEAPLQLHYAGLDDAVTATIPAFKKALEAEEKTFELFLYEGAAHGFEDADKPEAYARRPAELAWDRAIAFLESRLGTAPPVR</sequence>
<dbReference type="SUPFAM" id="SSF53474">
    <property type="entry name" value="alpha/beta-Hydrolases"/>
    <property type="match status" value="1"/>
</dbReference>
<dbReference type="EMBL" id="BSFK01000010">
    <property type="protein sequence ID" value="GLK76759.1"/>
    <property type="molecule type" value="Genomic_DNA"/>
</dbReference>
<keyword evidence="1" id="KW-0732">Signal</keyword>
<feature type="chain" id="PRO_5040731367" evidence="1">
    <location>
        <begin position="19"/>
        <end position="234"/>
    </location>
</feature>
<dbReference type="Gene3D" id="3.40.50.1820">
    <property type="entry name" value="alpha/beta hydrolase"/>
    <property type="match status" value="1"/>
</dbReference>
<dbReference type="InterPro" id="IPR029058">
    <property type="entry name" value="AB_hydrolase_fold"/>
</dbReference>
<evidence type="ECO:0000256" key="1">
    <source>
        <dbReference type="SAM" id="SignalP"/>
    </source>
</evidence>